<dbReference type="Proteomes" id="UP000789570">
    <property type="component" value="Unassembled WGS sequence"/>
</dbReference>
<accession>A0A9N9FMP6</accession>
<reference evidence="2" key="1">
    <citation type="submission" date="2021-06" db="EMBL/GenBank/DDBJ databases">
        <authorList>
            <person name="Kallberg Y."/>
            <person name="Tangrot J."/>
            <person name="Rosling A."/>
        </authorList>
    </citation>
    <scope>NUCLEOTIDE SEQUENCE</scope>
    <source>
        <strain evidence="2">UK204</strain>
    </source>
</reference>
<dbReference type="EMBL" id="CAJVPQ010001368">
    <property type="protein sequence ID" value="CAG8548225.1"/>
    <property type="molecule type" value="Genomic_DNA"/>
</dbReference>
<evidence type="ECO:0000313" key="2">
    <source>
        <dbReference type="EMBL" id="CAG8548225.1"/>
    </source>
</evidence>
<evidence type="ECO:0000313" key="3">
    <source>
        <dbReference type="Proteomes" id="UP000789570"/>
    </source>
</evidence>
<sequence length="168" mass="19718">MDFYKLYEIEDWTCAKVVEYYRANSMQKDWTSLEGIIKSFEWFRKAVTFDVKVQAVTIWTDSMKERNDSPQFKIGYQKVKQRILATGNATTNVNDNRHTGHYRDEVTAQVEATSVQKTPENQFYPPMLSTSLMSEILSDSLEQDEEDEQRNGFDGDDEFTFKDKELFT</sequence>
<name>A0A9N9FMP6_9GLOM</name>
<keyword evidence="3" id="KW-1185">Reference proteome</keyword>
<feature type="region of interest" description="Disordered" evidence="1">
    <location>
        <begin position="138"/>
        <end position="168"/>
    </location>
</feature>
<dbReference type="AlphaFoldDB" id="A0A9N9FMP6"/>
<evidence type="ECO:0000256" key="1">
    <source>
        <dbReference type="SAM" id="MobiDB-lite"/>
    </source>
</evidence>
<dbReference type="OrthoDB" id="2445623at2759"/>
<protein>
    <submittedName>
        <fullName evidence="2">17216_t:CDS:1</fullName>
    </submittedName>
</protein>
<feature type="compositionally biased region" description="Basic and acidic residues" evidence="1">
    <location>
        <begin position="149"/>
        <end position="168"/>
    </location>
</feature>
<gene>
    <name evidence="2" type="ORF">FCALED_LOCUS5983</name>
</gene>
<comment type="caution">
    <text evidence="2">The sequence shown here is derived from an EMBL/GenBank/DDBJ whole genome shotgun (WGS) entry which is preliminary data.</text>
</comment>
<proteinExistence type="predicted"/>
<organism evidence="2 3">
    <name type="scientific">Funneliformis caledonium</name>
    <dbReference type="NCBI Taxonomy" id="1117310"/>
    <lineage>
        <taxon>Eukaryota</taxon>
        <taxon>Fungi</taxon>
        <taxon>Fungi incertae sedis</taxon>
        <taxon>Mucoromycota</taxon>
        <taxon>Glomeromycotina</taxon>
        <taxon>Glomeromycetes</taxon>
        <taxon>Glomerales</taxon>
        <taxon>Glomeraceae</taxon>
        <taxon>Funneliformis</taxon>
    </lineage>
</organism>